<keyword evidence="4" id="KW-1185">Reference proteome</keyword>
<dbReference type="SUPFAM" id="SSF53448">
    <property type="entry name" value="Nucleotide-diphospho-sugar transferases"/>
    <property type="match status" value="2"/>
</dbReference>
<dbReference type="Gene3D" id="3.90.550.10">
    <property type="entry name" value="Spore Coat Polysaccharide Biosynthesis Protein SpsA, Chain A"/>
    <property type="match status" value="2"/>
</dbReference>
<dbReference type="OrthoDB" id="506201at2"/>
<dbReference type="Gene3D" id="3.40.50.2000">
    <property type="entry name" value="Glycogen Phosphorylase B"/>
    <property type="match status" value="2"/>
</dbReference>
<sequence length="1292" mass="144419">MNENDSYIFDVELPTEWVFSGEPTWISGWFVSKTEAYFTDIRAVTGGAVHLGILGIPRPDVEERHRRRIGLPHAGFVLQVCPPLGAKDLRLELLDHGGNWVEIWRTGVRVKQGPSFGGRLISGIVPDQLRKLLQARRTDPAADLAPLARRLVRESAVVPLDSLPNPPFFGALEKPLLTGGSQFGKVTVEGWIIHQEQRIRRLVASTHPLVEVEMDYGDRERLDAGAMFPGHPYAAKSQYFGMVDIDESATDPSCLKIFADLEDGSRHLVFVRRFYQRGCTQEERPLPEFSRGTFAEVAWAFAAACRADGVRLGKLSAYWEQCQKAYRLYQRFAPVSLAHLRQSGPDAYTAWQRANALTPRLRQLLEASAQAKGADAPRFTVLVDTRSCTPDHLRELGDSLRAQIYRHWQACFIGAAAPTGDSRFRALPVNEPTAFAATLNAAAAQARGTHVALLPGHSRLSPDALIEIADAIAANPALDLIYTDEDRMDDAGRRSDPVFKPAWSPALADSGLFPGQLCVVRQERATAVGGFRAENPLLPWFDLLLRVADSLPTDRVAHLSLVCHHARASVSAQTDPADPSVEEARRALADAAQRRHRNTAPFLPESGHHRRLRYHQFRPEPGILARLPVTIVIPTRDRLHLLQECVELLEETVDWRHVKLVIADDHSRDADAVRYLAAIQERTDLRCVVVRPADRAAPFNYSNLVNLALPHLNTPLVLHLNNDVNALEPGWLEEMASWFIQPDVGVVGAKLIYPDRTLNHTGIVVGPHGGLADTPFARANPADVPVAWHDAAREVSAVTGACLLTRTDLYRELGGFDEKDFGVAYNDVDWCLRVRAAGRRVIYTPQAKLMHWGSATRGVTFDDAEHIAFATRYPAIRDPYLSRHLSLQGNQLAVTTGAPATVARAGKLRLLLLTHNLNLEGAPLFLLEYATWMVREAGFSLEVLASQDGPLRSSYEALGAHITVIDAGPLYASPDEDTFHQRLGEIKHRLDWDSIDLVVCNTLVSFWGVLLAARAGKPSLFYIHESATVFRFFERKLELDLHRLVAEAFHRATRALFLCQATRAYYEDHNVSGNFRLVPSWINLDDIDTFRATHTRAAMRRKHGFADDETIIANIGTVCERKGQHVFLRAIEHFNRQGHRGKFRFVMVGARPGIYLDLLKRDLARLELPNVTLIPETREVFDFFVAADQFVCTSYEESFPRVVMEAMAFRTPIVTTDVHGIAEMIGQRQQGYLVKPGDHLGLSRMMWTCLAKERSGKSLTPTAYSKALRLYDHHKVLPFHVDLAREAWLAHT</sequence>
<evidence type="ECO:0000313" key="3">
    <source>
        <dbReference type="EMBL" id="RXK55284.1"/>
    </source>
</evidence>
<dbReference type="CDD" id="cd03801">
    <property type="entry name" value="GT4_PimA-like"/>
    <property type="match status" value="1"/>
</dbReference>
<gene>
    <name evidence="3" type="ORF">ESB00_05135</name>
</gene>
<dbReference type="InterPro" id="IPR029044">
    <property type="entry name" value="Nucleotide-diphossugar_trans"/>
</dbReference>
<evidence type="ECO:0000259" key="1">
    <source>
        <dbReference type="Pfam" id="PF00534"/>
    </source>
</evidence>
<dbReference type="SUPFAM" id="SSF53756">
    <property type="entry name" value="UDP-Glycosyltransferase/glycogen phosphorylase"/>
    <property type="match status" value="1"/>
</dbReference>
<name>A0A4Q1C8K5_9BACT</name>
<dbReference type="PANTHER" id="PTHR43179:SF7">
    <property type="entry name" value="RHAMNOSYLTRANSFERASE WBBL"/>
    <property type="match status" value="1"/>
</dbReference>
<accession>A0A4Q1C8K5</accession>
<dbReference type="Pfam" id="PF00534">
    <property type="entry name" value="Glycos_transf_1"/>
    <property type="match status" value="1"/>
</dbReference>
<keyword evidence="3" id="KW-0808">Transferase</keyword>
<proteinExistence type="predicted"/>
<dbReference type="GO" id="GO:0016757">
    <property type="term" value="F:glycosyltransferase activity"/>
    <property type="evidence" value="ECO:0007669"/>
    <property type="project" value="InterPro"/>
</dbReference>
<feature type="domain" description="Glycosyltransferase subfamily 4-like N-terminal" evidence="2">
    <location>
        <begin position="926"/>
        <end position="1085"/>
    </location>
</feature>
<evidence type="ECO:0000313" key="4">
    <source>
        <dbReference type="Proteomes" id="UP000290218"/>
    </source>
</evidence>
<dbReference type="Pfam" id="PF13439">
    <property type="entry name" value="Glyco_transf_4"/>
    <property type="match status" value="1"/>
</dbReference>
<protein>
    <submittedName>
        <fullName evidence="3">Glycosyltransferase</fullName>
    </submittedName>
</protein>
<organism evidence="3 4">
    <name type="scientific">Oleiharenicola lentus</name>
    <dbReference type="NCBI Taxonomy" id="2508720"/>
    <lineage>
        <taxon>Bacteria</taxon>
        <taxon>Pseudomonadati</taxon>
        <taxon>Verrucomicrobiota</taxon>
        <taxon>Opitutia</taxon>
        <taxon>Opitutales</taxon>
        <taxon>Opitutaceae</taxon>
        <taxon>Oleiharenicola</taxon>
    </lineage>
</organism>
<dbReference type="InterPro" id="IPR001296">
    <property type="entry name" value="Glyco_trans_1"/>
</dbReference>
<feature type="domain" description="Glycosyl transferase family 1" evidence="1">
    <location>
        <begin position="1097"/>
        <end position="1247"/>
    </location>
</feature>
<dbReference type="RefSeq" id="WP_129046648.1">
    <property type="nucleotide sequence ID" value="NZ_SDHX01000001.1"/>
</dbReference>
<comment type="caution">
    <text evidence="3">The sequence shown here is derived from an EMBL/GenBank/DDBJ whole genome shotgun (WGS) entry which is preliminary data.</text>
</comment>
<dbReference type="EMBL" id="SDHX01000001">
    <property type="protein sequence ID" value="RXK55284.1"/>
    <property type="molecule type" value="Genomic_DNA"/>
</dbReference>
<dbReference type="Proteomes" id="UP000290218">
    <property type="component" value="Unassembled WGS sequence"/>
</dbReference>
<dbReference type="PANTHER" id="PTHR43179">
    <property type="entry name" value="RHAMNOSYLTRANSFERASE WBBL"/>
    <property type="match status" value="1"/>
</dbReference>
<dbReference type="InterPro" id="IPR028098">
    <property type="entry name" value="Glyco_trans_4-like_N"/>
</dbReference>
<reference evidence="3 4" key="1">
    <citation type="submission" date="2019-01" db="EMBL/GenBank/DDBJ databases">
        <title>Lacunisphaera sp. strain TWA-58.</title>
        <authorList>
            <person name="Chen W.-M."/>
        </authorList>
    </citation>
    <scope>NUCLEOTIDE SEQUENCE [LARGE SCALE GENOMIC DNA]</scope>
    <source>
        <strain evidence="3 4">TWA-58</strain>
    </source>
</reference>
<evidence type="ECO:0000259" key="2">
    <source>
        <dbReference type="Pfam" id="PF13439"/>
    </source>
</evidence>
<dbReference type="Pfam" id="PF13641">
    <property type="entry name" value="Glyco_tranf_2_3"/>
    <property type="match status" value="1"/>
</dbReference>